<evidence type="ECO:0000313" key="3">
    <source>
        <dbReference type="WBParaSite" id="ACRNAN_scaffold8398.g26095.t1"/>
    </source>
</evidence>
<evidence type="ECO:0000313" key="2">
    <source>
        <dbReference type="Proteomes" id="UP000887540"/>
    </source>
</evidence>
<dbReference type="WBParaSite" id="ACRNAN_scaffold8398.g26095.t1">
    <property type="protein sequence ID" value="ACRNAN_scaffold8398.g26095.t1"/>
    <property type="gene ID" value="ACRNAN_scaffold8398.g26095"/>
</dbReference>
<feature type="compositionally biased region" description="Polar residues" evidence="1">
    <location>
        <begin position="191"/>
        <end position="207"/>
    </location>
</feature>
<evidence type="ECO:0000256" key="1">
    <source>
        <dbReference type="SAM" id="MobiDB-lite"/>
    </source>
</evidence>
<feature type="compositionally biased region" description="Basic and acidic residues" evidence="1">
    <location>
        <begin position="254"/>
        <end position="266"/>
    </location>
</feature>
<feature type="region of interest" description="Disordered" evidence="1">
    <location>
        <begin position="158"/>
        <end position="279"/>
    </location>
</feature>
<name>A0A914EKK9_9BILA</name>
<protein>
    <submittedName>
        <fullName evidence="3">Uncharacterized protein</fullName>
    </submittedName>
</protein>
<organism evidence="2 3">
    <name type="scientific">Acrobeloides nanus</name>
    <dbReference type="NCBI Taxonomy" id="290746"/>
    <lineage>
        <taxon>Eukaryota</taxon>
        <taxon>Metazoa</taxon>
        <taxon>Ecdysozoa</taxon>
        <taxon>Nematoda</taxon>
        <taxon>Chromadorea</taxon>
        <taxon>Rhabditida</taxon>
        <taxon>Tylenchina</taxon>
        <taxon>Cephalobomorpha</taxon>
        <taxon>Cephaloboidea</taxon>
        <taxon>Cephalobidae</taxon>
        <taxon>Acrobeloides</taxon>
    </lineage>
</organism>
<reference evidence="3" key="1">
    <citation type="submission" date="2022-11" db="UniProtKB">
        <authorList>
            <consortium name="WormBaseParasite"/>
        </authorList>
    </citation>
    <scope>IDENTIFICATION</scope>
</reference>
<accession>A0A914EKK9</accession>
<dbReference type="AlphaFoldDB" id="A0A914EKK9"/>
<dbReference type="Proteomes" id="UP000887540">
    <property type="component" value="Unplaced"/>
</dbReference>
<feature type="compositionally biased region" description="Low complexity" evidence="1">
    <location>
        <begin position="158"/>
        <end position="176"/>
    </location>
</feature>
<proteinExistence type="predicted"/>
<keyword evidence="2" id="KW-1185">Reference proteome</keyword>
<sequence>MSFIKCLGELKEFNDDGVPIQEQEYCSTMKLPDGSTTKDLLDALFKKAKREPTDFKCNRTLVYDSDFDAYEDYSEDVLVDKGRYRFHLSRKYELSLDSCKFKLSKDTNIIGIGCKGMKDDEVREFFDVPRRQRDDDAASGISDVTRISHFTRDSLANNQWNYQPNQNPAQPPIWNQVYNQDTPPNLPHDYMQNNPPYSPHVYSQMNSPNPPHINNQTPPPTPPTQKLRRDDDTGSSDTLASGHHSIKSGVENLKVNDDKKNNEPKNKYYKGGVRKPAQTKTDTTKIVEYKTITRRSLGLDGVHGDVFDAHRDNFSDINIFNDNLEQIDSSAIEVTRVDDLRTPIIEANVFSDKIDLLHMENDLT</sequence>